<name>A0A4Y9S747_9BURK</name>
<dbReference type="InterPro" id="IPR009057">
    <property type="entry name" value="Homeodomain-like_sf"/>
</dbReference>
<dbReference type="OrthoDB" id="6146868at2"/>
<sequence length="237" mass="26627">MPSLDIPSMEALFDALTDVAFFVKDREGRYLGINDTMVRRCGRRSKHELLGKNALDLFPRPLAQAYMAQDRQVIDTGIPLQRHLELHMYPGRSRGWCLTSKTPLRDAHGAIIGLVGTSQDLGAPDEIHPEYRQIADIATHIRERYHEDISLQGLADAAGLSISRMERVFRRVFHHSPRQMLVQARLNAAIERLGARPTDSIAAIAYECGYTDHSAFSRQFKAQTGMSPAQYRATLTA</sequence>
<dbReference type="PROSITE" id="PS00041">
    <property type="entry name" value="HTH_ARAC_FAMILY_1"/>
    <property type="match status" value="1"/>
</dbReference>
<evidence type="ECO:0000313" key="5">
    <source>
        <dbReference type="EMBL" id="TFW15892.1"/>
    </source>
</evidence>
<dbReference type="PROSITE" id="PS01124">
    <property type="entry name" value="HTH_ARAC_FAMILY_2"/>
    <property type="match status" value="1"/>
</dbReference>
<dbReference type="SMART" id="SM00091">
    <property type="entry name" value="PAS"/>
    <property type="match status" value="1"/>
</dbReference>
<dbReference type="GO" id="GO:0003700">
    <property type="term" value="F:DNA-binding transcription factor activity"/>
    <property type="evidence" value="ECO:0007669"/>
    <property type="project" value="InterPro"/>
</dbReference>
<dbReference type="InterPro" id="IPR020449">
    <property type="entry name" value="Tscrpt_reg_AraC-type_HTH"/>
</dbReference>
<evidence type="ECO:0000256" key="2">
    <source>
        <dbReference type="ARBA" id="ARBA00023125"/>
    </source>
</evidence>
<dbReference type="Pfam" id="PF08448">
    <property type="entry name" value="PAS_4"/>
    <property type="match status" value="1"/>
</dbReference>
<dbReference type="InterPro" id="IPR018062">
    <property type="entry name" value="HTH_AraC-typ_CS"/>
</dbReference>
<dbReference type="InterPro" id="IPR013656">
    <property type="entry name" value="PAS_4"/>
</dbReference>
<dbReference type="SUPFAM" id="SSF46689">
    <property type="entry name" value="Homeodomain-like"/>
    <property type="match status" value="2"/>
</dbReference>
<evidence type="ECO:0000313" key="6">
    <source>
        <dbReference type="Proteomes" id="UP000298438"/>
    </source>
</evidence>
<dbReference type="InterPro" id="IPR050204">
    <property type="entry name" value="AraC_XylS_family_regulators"/>
</dbReference>
<evidence type="ECO:0000256" key="1">
    <source>
        <dbReference type="ARBA" id="ARBA00023015"/>
    </source>
</evidence>
<proteinExistence type="predicted"/>
<keyword evidence="2" id="KW-0238">DNA-binding</keyword>
<dbReference type="SUPFAM" id="SSF55785">
    <property type="entry name" value="PYP-like sensor domain (PAS domain)"/>
    <property type="match status" value="1"/>
</dbReference>
<dbReference type="CDD" id="cd00130">
    <property type="entry name" value="PAS"/>
    <property type="match status" value="1"/>
</dbReference>
<dbReference type="PRINTS" id="PR00032">
    <property type="entry name" value="HTHARAC"/>
</dbReference>
<dbReference type="PANTHER" id="PTHR46796">
    <property type="entry name" value="HTH-TYPE TRANSCRIPTIONAL ACTIVATOR RHAS-RELATED"/>
    <property type="match status" value="1"/>
</dbReference>
<dbReference type="PANTHER" id="PTHR46796:SF13">
    <property type="entry name" value="HTH-TYPE TRANSCRIPTIONAL ACTIVATOR RHAS"/>
    <property type="match status" value="1"/>
</dbReference>
<dbReference type="Proteomes" id="UP000298438">
    <property type="component" value="Unassembled WGS sequence"/>
</dbReference>
<dbReference type="InterPro" id="IPR000014">
    <property type="entry name" value="PAS"/>
</dbReference>
<dbReference type="GO" id="GO:0043565">
    <property type="term" value="F:sequence-specific DNA binding"/>
    <property type="evidence" value="ECO:0007669"/>
    <property type="project" value="InterPro"/>
</dbReference>
<comment type="caution">
    <text evidence="5">The sequence shown here is derived from an EMBL/GenBank/DDBJ whole genome shotgun (WGS) entry which is preliminary data.</text>
</comment>
<keyword evidence="3" id="KW-0804">Transcription</keyword>
<dbReference type="InterPro" id="IPR035965">
    <property type="entry name" value="PAS-like_dom_sf"/>
</dbReference>
<keyword evidence="6" id="KW-1185">Reference proteome</keyword>
<dbReference type="Gene3D" id="3.30.450.20">
    <property type="entry name" value="PAS domain"/>
    <property type="match status" value="1"/>
</dbReference>
<protein>
    <submittedName>
        <fullName evidence="5">AraC family transcriptional regulator</fullName>
    </submittedName>
</protein>
<evidence type="ECO:0000256" key="3">
    <source>
        <dbReference type="ARBA" id="ARBA00023163"/>
    </source>
</evidence>
<keyword evidence="1" id="KW-0805">Transcription regulation</keyword>
<dbReference type="Gene3D" id="1.10.10.60">
    <property type="entry name" value="Homeodomain-like"/>
    <property type="match status" value="1"/>
</dbReference>
<feature type="domain" description="HTH araC/xylS-type" evidence="4">
    <location>
        <begin position="135"/>
        <end position="234"/>
    </location>
</feature>
<dbReference type="AlphaFoldDB" id="A0A4Y9S747"/>
<accession>A0A4Y9S747</accession>
<organism evidence="5 6">
    <name type="scientific">Zemynaea arenosa</name>
    <dbReference type="NCBI Taxonomy" id="2561931"/>
    <lineage>
        <taxon>Bacteria</taxon>
        <taxon>Pseudomonadati</taxon>
        <taxon>Pseudomonadota</taxon>
        <taxon>Betaproteobacteria</taxon>
        <taxon>Burkholderiales</taxon>
        <taxon>Oxalobacteraceae</taxon>
        <taxon>Telluria group</taxon>
        <taxon>Zemynaea</taxon>
    </lineage>
</organism>
<reference evidence="5 6" key="1">
    <citation type="submission" date="2019-03" db="EMBL/GenBank/DDBJ databases">
        <title>Draft Genome Sequence of Massilia arenosa sp. nov., a Novel Massilia Species Isolated from a Sandy-loam Maize Soil.</title>
        <authorList>
            <person name="Raths R."/>
            <person name="Peta V."/>
            <person name="Bucking H."/>
        </authorList>
    </citation>
    <scope>NUCLEOTIDE SEQUENCE [LARGE SCALE GENOMIC DNA]</scope>
    <source>
        <strain evidence="5 6">MC02</strain>
    </source>
</reference>
<gene>
    <name evidence="5" type="ORF">E4L96_17415</name>
</gene>
<dbReference type="SMART" id="SM00342">
    <property type="entry name" value="HTH_ARAC"/>
    <property type="match status" value="1"/>
</dbReference>
<dbReference type="EMBL" id="SPVF01000222">
    <property type="protein sequence ID" value="TFW15892.1"/>
    <property type="molecule type" value="Genomic_DNA"/>
</dbReference>
<evidence type="ECO:0000259" key="4">
    <source>
        <dbReference type="PROSITE" id="PS01124"/>
    </source>
</evidence>
<dbReference type="NCBIfam" id="TIGR00229">
    <property type="entry name" value="sensory_box"/>
    <property type="match status" value="1"/>
</dbReference>
<dbReference type="Pfam" id="PF12833">
    <property type="entry name" value="HTH_18"/>
    <property type="match status" value="1"/>
</dbReference>
<dbReference type="InterPro" id="IPR018060">
    <property type="entry name" value="HTH_AraC"/>
</dbReference>